<dbReference type="InterPro" id="IPR021866">
    <property type="entry name" value="SpoIIAA-like"/>
</dbReference>
<accession>A0A923TD57</accession>
<reference evidence="1" key="1">
    <citation type="submission" date="2020-08" db="EMBL/GenBank/DDBJ databases">
        <title>Lewinella bacteria from marine environments.</title>
        <authorList>
            <person name="Zhong Y."/>
        </authorList>
    </citation>
    <scope>NUCLEOTIDE SEQUENCE</scope>
    <source>
        <strain evidence="1">KCTC 42187</strain>
    </source>
</reference>
<dbReference type="AlphaFoldDB" id="A0A923TD57"/>
<sequence length="245" mass="27339">MISVFPLSQSNLLGFTLDGEVDEEGIRKLMMAVEAKVLTHGKLRLLGNIKSVGGFQSFQTFWNTLRTKKELWDKIEKYAILTDHAWLTTLTGSIDWLTPRMEIKTFALNEGELAHAWLKIDPTPQSSEALTEIDLGDTRLLGLAIVGKMQVADYDRINTLIEEQAAKFGQARIMLEVVNTGFSGQALLEDIKAGIKNYKNVERMAIIGDQAWLKTTVKLGDLLTPGLELAAFSTTERKRAIAWLS</sequence>
<dbReference type="Gene3D" id="3.40.50.10600">
    <property type="entry name" value="SpoIIaa-like domains"/>
    <property type="match status" value="2"/>
</dbReference>
<comment type="caution">
    <text evidence="1">The sequence shown here is derived from an EMBL/GenBank/DDBJ whole genome shotgun (WGS) entry which is preliminary data.</text>
</comment>
<protein>
    <submittedName>
        <fullName evidence="1">STAS/SEC14 domain-containing protein</fullName>
    </submittedName>
</protein>
<dbReference type="Proteomes" id="UP000650081">
    <property type="component" value="Unassembled WGS sequence"/>
</dbReference>
<name>A0A923TD57_9BACT</name>
<proteinExistence type="predicted"/>
<gene>
    <name evidence="1" type="ORF">H9S92_09845</name>
</gene>
<keyword evidence="2" id="KW-1185">Reference proteome</keyword>
<evidence type="ECO:0000313" key="2">
    <source>
        <dbReference type="Proteomes" id="UP000650081"/>
    </source>
</evidence>
<dbReference type="InterPro" id="IPR036513">
    <property type="entry name" value="STAS_dom_sf"/>
</dbReference>
<dbReference type="InterPro" id="IPR038396">
    <property type="entry name" value="SpoIIAA-like_sf"/>
</dbReference>
<dbReference type="RefSeq" id="WP_187466542.1">
    <property type="nucleotide sequence ID" value="NZ_JACSIT010000100.1"/>
</dbReference>
<dbReference type="SUPFAM" id="SSF52091">
    <property type="entry name" value="SpoIIaa-like"/>
    <property type="match status" value="2"/>
</dbReference>
<organism evidence="1 2">
    <name type="scientific">Neolewinella lacunae</name>
    <dbReference type="NCBI Taxonomy" id="1517758"/>
    <lineage>
        <taxon>Bacteria</taxon>
        <taxon>Pseudomonadati</taxon>
        <taxon>Bacteroidota</taxon>
        <taxon>Saprospiria</taxon>
        <taxon>Saprospirales</taxon>
        <taxon>Lewinellaceae</taxon>
        <taxon>Neolewinella</taxon>
    </lineage>
</organism>
<dbReference type="EMBL" id="JACSIT010000100">
    <property type="protein sequence ID" value="MBC6994467.1"/>
    <property type="molecule type" value="Genomic_DNA"/>
</dbReference>
<evidence type="ECO:0000313" key="1">
    <source>
        <dbReference type="EMBL" id="MBC6994467.1"/>
    </source>
</evidence>
<dbReference type="Pfam" id="PF11964">
    <property type="entry name" value="SpoIIAA-like"/>
    <property type="match status" value="2"/>
</dbReference>